<protein>
    <recommendedName>
        <fullName evidence="8">Cobyrinate a,c-diamide synthase</fullName>
        <ecNumber evidence="8">6.3.5.11</ecNumber>
    </recommendedName>
    <alternativeName>
        <fullName evidence="8">Cobyrinic acid a,c-diamide synthetase</fullName>
    </alternativeName>
</protein>
<feature type="site" description="Increases nucleophilicity of active site Cys" evidence="8">
    <location>
        <position position="439"/>
    </location>
</feature>
<sequence length="461" mass="50737">MEGKTGIPRILIAGASSGVGKTTTVLALCKAFQKRGLKVSVFKCGPDYLDPTYHSFASGSPCQNLDGWLMGREAVLDTFHHASRGSDIAILEGVMGLFDGISPKGEAGSSAEIAKWLEAPTFVVLNAGGMSRTIAALAYGLKQYDPGLDVKGVIANFLGSQSHRSILSEALSADLPLLGGFPKSPEQSFPERHLGLHSAEETESLPEKLEYWGTTCEEWFDLDQIWKIASEKKYTEPIRPDLNSEPPKSKCRIGIARDAAFHFYYEDNLRRLRNAGAELIPFSPIADRKLPEVDGLYIGGGYPELYARELSENESIRTGIRESGKSGLPIYAECGGLMYLSQEIRTKDASSFPMVGLLPAIVQMHDKLQALGYVEATVEEECILGQAGVRFRGHQFRYSSFNLLNEDGIRPLYRVRKRKGDQTFSEGYSQNNVIGSYVHAHWASNPNVPENFVSACIRRKS</sequence>
<keyword evidence="12" id="KW-1185">Reference proteome</keyword>
<dbReference type="InterPro" id="IPR011698">
    <property type="entry name" value="GATase_3"/>
</dbReference>
<dbReference type="Gene3D" id="3.40.50.880">
    <property type="match status" value="1"/>
</dbReference>
<accession>A0A4R9GIM5</accession>
<dbReference type="PROSITE" id="PS51274">
    <property type="entry name" value="GATASE_COBBQ"/>
    <property type="match status" value="1"/>
</dbReference>
<proteinExistence type="inferred from homology"/>
<comment type="function">
    <text evidence="8">Catalyzes the ATP-dependent amidation of the two carboxylate groups at positions a and c of cobyrinate, using either L-glutamine or ammonia as the nitrogen source.</text>
</comment>
<comment type="similarity">
    <text evidence="8">Belongs to the CobB/CbiA family.</text>
</comment>
<dbReference type="GO" id="GO:0009236">
    <property type="term" value="P:cobalamin biosynthetic process"/>
    <property type="evidence" value="ECO:0007669"/>
    <property type="project" value="UniProtKB-UniRule"/>
</dbReference>
<comment type="pathway">
    <text evidence="8">Cofactor biosynthesis; adenosylcobalamin biosynthesis; cob(II)yrinate a,c-diamide from sirohydrochlorin (anaerobic route): step 10/10.</text>
</comment>
<dbReference type="InterPro" id="IPR029062">
    <property type="entry name" value="Class_I_gatase-like"/>
</dbReference>
<keyword evidence="4 8" id="KW-0547">Nucleotide-binding</keyword>
<evidence type="ECO:0000259" key="9">
    <source>
        <dbReference type="Pfam" id="PF01656"/>
    </source>
</evidence>
<dbReference type="AlphaFoldDB" id="A0A4R9GIM5"/>
<dbReference type="NCBIfam" id="TIGR00379">
    <property type="entry name" value="cobB"/>
    <property type="match status" value="1"/>
</dbReference>
<evidence type="ECO:0000256" key="3">
    <source>
        <dbReference type="ARBA" id="ARBA00022598"/>
    </source>
</evidence>
<evidence type="ECO:0000259" key="10">
    <source>
        <dbReference type="Pfam" id="PF07685"/>
    </source>
</evidence>
<dbReference type="OrthoDB" id="9764035at2"/>
<reference evidence="11" key="1">
    <citation type="journal article" date="2019" name="PLoS Negl. Trop. Dis.">
        <title>Revisiting the worldwide diversity of Leptospira species in the environment.</title>
        <authorList>
            <person name="Vincent A.T."/>
            <person name="Schiettekatte O."/>
            <person name="Bourhy P."/>
            <person name="Veyrier F.J."/>
            <person name="Picardeau M."/>
        </authorList>
    </citation>
    <scope>NUCLEOTIDE SEQUENCE [LARGE SCALE GENOMIC DNA]</scope>
    <source>
        <strain evidence="11">SSW15</strain>
    </source>
</reference>
<evidence type="ECO:0000256" key="1">
    <source>
        <dbReference type="ARBA" id="ARBA00001946"/>
    </source>
</evidence>
<dbReference type="Pfam" id="PF07685">
    <property type="entry name" value="GATase_3"/>
    <property type="match status" value="1"/>
</dbReference>
<evidence type="ECO:0000256" key="8">
    <source>
        <dbReference type="HAMAP-Rule" id="MF_00027"/>
    </source>
</evidence>
<keyword evidence="5 8" id="KW-0067">ATP-binding</keyword>
<dbReference type="NCBIfam" id="NF002204">
    <property type="entry name" value="PRK01077.1"/>
    <property type="match status" value="1"/>
</dbReference>
<evidence type="ECO:0000313" key="11">
    <source>
        <dbReference type="EMBL" id="TGK11996.1"/>
    </source>
</evidence>
<gene>
    <name evidence="8" type="primary">cbiA</name>
    <name evidence="11" type="ORF">EHO60_06900</name>
</gene>
<comment type="catalytic activity">
    <reaction evidence="8">
        <text>cob(II)yrinate + 2 L-glutamine + 2 ATP + 2 H2O = cob(II)yrinate a,c diamide + 2 L-glutamate + 2 ADP + 2 phosphate + 2 H(+)</text>
        <dbReference type="Rhea" id="RHEA:26289"/>
        <dbReference type="ChEBI" id="CHEBI:15377"/>
        <dbReference type="ChEBI" id="CHEBI:15378"/>
        <dbReference type="ChEBI" id="CHEBI:29985"/>
        <dbReference type="ChEBI" id="CHEBI:30616"/>
        <dbReference type="ChEBI" id="CHEBI:43474"/>
        <dbReference type="ChEBI" id="CHEBI:58359"/>
        <dbReference type="ChEBI" id="CHEBI:58537"/>
        <dbReference type="ChEBI" id="CHEBI:58894"/>
        <dbReference type="ChEBI" id="CHEBI:456216"/>
        <dbReference type="EC" id="6.3.5.11"/>
    </reaction>
</comment>
<dbReference type="RefSeq" id="WP_135767399.1">
    <property type="nucleotide sequence ID" value="NZ_RQET01000004.1"/>
</dbReference>
<dbReference type="Pfam" id="PF01656">
    <property type="entry name" value="CbiA"/>
    <property type="match status" value="1"/>
</dbReference>
<dbReference type="HAMAP" id="MF_00027">
    <property type="entry name" value="CobB_CbiA"/>
    <property type="match status" value="1"/>
</dbReference>
<comment type="domain">
    <text evidence="8">Comprises of two domains. The C-terminal domain contains the binding site for glutamine and catalyzes the hydrolysis of this substrate to glutamate and ammonia. The N-terminal domain is anticipated to bind ATP and cobyrinate and catalyzes the ultimate synthesis of the diamide product. The ammonia produced via the glutaminase domain is probably translocated to the adjacent domain via a molecular tunnel, where it reacts with an activated intermediate.</text>
</comment>
<dbReference type="EMBL" id="RQET01000004">
    <property type="protein sequence ID" value="TGK11996.1"/>
    <property type="molecule type" value="Genomic_DNA"/>
</dbReference>
<dbReference type="PANTHER" id="PTHR43873:SF1">
    <property type="entry name" value="COBYRINATE A,C-DIAMIDE SYNTHASE"/>
    <property type="match status" value="1"/>
</dbReference>
<organism evidence="11 12">
    <name type="scientific">Leptospira fletcheri</name>
    <dbReference type="NCBI Taxonomy" id="2484981"/>
    <lineage>
        <taxon>Bacteria</taxon>
        <taxon>Pseudomonadati</taxon>
        <taxon>Spirochaetota</taxon>
        <taxon>Spirochaetia</taxon>
        <taxon>Leptospirales</taxon>
        <taxon>Leptospiraceae</taxon>
        <taxon>Leptospira</taxon>
    </lineage>
</organism>
<dbReference type="InterPro" id="IPR004484">
    <property type="entry name" value="CbiA/CobB_synth"/>
</dbReference>
<keyword evidence="3 8" id="KW-0436">Ligase</keyword>
<comment type="cofactor">
    <cofactor evidence="1 8">
        <name>Mg(2+)</name>
        <dbReference type="ChEBI" id="CHEBI:18420"/>
    </cofactor>
</comment>
<comment type="miscellaneous">
    <text evidence="8">The a and c carboxylates of cobyrinate are activated for nucleophilic attack via formation of a phosphorylated intermediate by ATP. CbiA catalyzes first the amidation of the c-carboxylate, and then that of the a-carboxylate.</text>
</comment>
<feature type="active site" description="Nucleophile" evidence="8">
    <location>
        <position position="334"/>
    </location>
</feature>
<dbReference type="CDD" id="cd03130">
    <property type="entry name" value="GATase1_CobB"/>
    <property type="match status" value="1"/>
</dbReference>
<evidence type="ECO:0000256" key="4">
    <source>
        <dbReference type="ARBA" id="ARBA00022741"/>
    </source>
</evidence>
<dbReference type="EC" id="6.3.5.11" evidence="8"/>
<comment type="caution">
    <text evidence="11">The sequence shown here is derived from an EMBL/GenBank/DDBJ whole genome shotgun (WGS) entry which is preliminary data.</text>
</comment>
<dbReference type="GO" id="GO:0042242">
    <property type="term" value="F:cobyrinic acid a,c-diamide synthase activity"/>
    <property type="evidence" value="ECO:0007669"/>
    <property type="project" value="UniProtKB-UniRule"/>
</dbReference>
<evidence type="ECO:0000256" key="7">
    <source>
        <dbReference type="ARBA" id="ARBA00022962"/>
    </source>
</evidence>
<dbReference type="CDD" id="cd05388">
    <property type="entry name" value="CobB_N"/>
    <property type="match status" value="1"/>
</dbReference>
<dbReference type="InterPro" id="IPR002586">
    <property type="entry name" value="CobQ/CobB/MinD/ParA_Nub-bd_dom"/>
</dbReference>
<feature type="domain" description="CobQ/CobB/MinD/ParA nucleotide binding" evidence="9">
    <location>
        <begin position="10"/>
        <end position="186"/>
    </location>
</feature>
<keyword evidence="2 8" id="KW-0169">Cobalamin biosynthesis</keyword>
<evidence type="ECO:0000256" key="2">
    <source>
        <dbReference type="ARBA" id="ARBA00022573"/>
    </source>
</evidence>
<keyword evidence="7 8" id="KW-0315">Glutamine amidotransferase</keyword>
<dbReference type="SUPFAM" id="SSF52540">
    <property type="entry name" value="P-loop containing nucleoside triphosphate hydrolases"/>
    <property type="match status" value="1"/>
</dbReference>
<dbReference type="Proteomes" id="UP000298458">
    <property type="component" value="Unassembled WGS sequence"/>
</dbReference>
<evidence type="ECO:0000313" key="12">
    <source>
        <dbReference type="Proteomes" id="UP000298458"/>
    </source>
</evidence>
<dbReference type="Gene3D" id="3.40.50.300">
    <property type="entry name" value="P-loop containing nucleotide triphosphate hydrolases"/>
    <property type="match status" value="2"/>
</dbReference>
<evidence type="ECO:0000256" key="5">
    <source>
        <dbReference type="ARBA" id="ARBA00022840"/>
    </source>
</evidence>
<dbReference type="SUPFAM" id="SSF52317">
    <property type="entry name" value="Class I glutamine amidotransferase-like"/>
    <property type="match status" value="1"/>
</dbReference>
<evidence type="ECO:0000256" key="6">
    <source>
        <dbReference type="ARBA" id="ARBA00022842"/>
    </source>
</evidence>
<feature type="domain" description="CobB/CobQ-like glutamine amidotransferase" evidence="10">
    <location>
        <begin position="252"/>
        <end position="445"/>
    </location>
</feature>
<dbReference type="GO" id="GO:0005524">
    <property type="term" value="F:ATP binding"/>
    <property type="evidence" value="ECO:0007669"/>
    <property type="project" value="UniProtKB-UniRule"/>
</dbReference>
<keyword evidence="6 8" id="KW-0460">Magnesium</keyword>
<dbReference type="PANTHER" id="PTHR43873">
    <property type="entry name" value="COBYRINATE A,C-DIAMIDE SYNTHASE"/>
    <property type="match status" value="1"/>
</dbReference>
<dbReference type="InterPro" id="IPR027417">
    <property type="entry name" value="P-loop_NTPase"/>
</dbReference>
<dbReference type="UniPathway" id="UPA00148">
    <property type="reaction ID" value="UER00231"/>
</dbReference>
<name>A0A4R9GIM5_9LEPT</name>